<feature type="compositionally biased region" description="Low complexity" evidence="1">
    <location>
        <begin position="93"/>
        <end position="102"/>
    </location>
</feature>
<feature type="non-terminal residue" evidence="3">
    <location>
        <position position="1"/>
    </location>
</feature>
<evidence type="ECO:0000313" key="3">
    <source>
        <dbReference type="EMBL" id="GBO23275.1"/>
    </source>
</evidence>
<gene>
    <name evidence="3" type="ORF">AVEN_246378_1</name>
    <name evidence="2" type="ORF">AVEN_98651_1</name>
</gene>
<dbReference type="Proteomes" id="UP000499080">
    <property type="component" value="Unassembled WGS sequence"/>
</dbReference>
<evidence type="ECO:0000256" key="1">
    <source>
        <dbReference type="SAM" id="MobiDB-lite"/>
    </source>
</evidence>
<dbReference type="AlphaFoldDB" id="A0A4Y2VDB4"/>
<feature type="region of interest" description="Disordered" evidence="1">
    <location>
        <begin position="71"/>
        <end position="115"/>
    </location>
</feature>
<organism evidence="3 4">
    <name type="scientific">Araneus ventricosus</name>
    <name type="common">Orbweaver spider</name>
    <name type="synonym">Epeira ventricosa</name>
    <dbReference type="NCBI Taxonomy" id="182803"/>
    <lineage>
        <taxon>Eukaryota</taxon>
        <taxon>Metazoa</taxon>
        <taxon>Ecdysozoa</taxon>
        <taxon>Arthropoda</taxon>
        <taxon>Chelicerata</taxon>
        <taxon>Arachnida</taxon>
        <taxon>Araneae</taxon>
        <taxon>Araneomorphae</taxon>
        <taxon>Entelegynae</taxon>
        <taxon>Araneoidea</taxon>
        <taxon>Araneidae</taxon>
        <taxon>Araneus</taxon>
    </lineage>
</organism>
<name>A0A4Y2VDB4_ARAVE</name>
<keyword evidence="4" id="KW-1185">Reference proteome</keyword>
<evidence type="ECO:0000313" key="2">
    <source>
        <dbReference type="EMBL" id="GBO23274.1"/>
    </source>
</evidence>
<comment type="caution">
    <text evidence="3">The sequence shown here is derived from an EMBL/GenBank/DDBJ whole genome shotgun (WGS) entry which is preliminary data.</text>
</comment>
<dbReference type="OrthoDB" id="6460794at2759"/>
<accession>A0A4Y2VDB4</accession>
<dbReference type="EMBL" id="BGPR01046307">
    <property type="protein sequence ID" value="GBO23274.1"/>
    <property type="molecule type" value="Genomic_DNA"/>
</dbReference>
<sequence>PGPPCINDFLLKTQRTSGITLIPPTRCAISGRDLQSVDFIKYPWHSRRRYHLFQATRPDIRLDKASGAETPVFGRQMLGRNGKHPFTCRSRNKMGGKNNNNNNKKERNPRCHSGC</sequence>
<reference evidence="3 4" key="1">
    <citation type="journal article" date="2019" name="Sci. Rep.">
        <title>Orb-weaving spider Araneus ventricosus genome elucidates the spidroin gene catalogue.</title>
        <authorList>
            <person name="Kono N."/>
            <person name="Nakamura H."/>
            <person name="Ohtoshi R."/>
            <person name="Moran D.A.P."/>
            <person name="Shinohara A."/>
            <person name="Yoshida Y."/>
            <person name="Fujiwara M."/>
            <person name="Mori M."/>
            <person name="Tomita M."/>
            <person name="Arakawa K."/>
        </authorList>
    </citation>
    <scope>NUCLEOTIDE SEQUENCE [LARGE SCALE GENOMIC DNA]</scope>
</reference>
<dbReference type="EMBL" id="BGPR01046308">
    <property type="protein sequence ID" value="GBO23275.1"/>
    <property type="molecule type" value="Genomic_DNA"/>
</dbReference>
<proteinExistence type="predicted"/>
<protein>
    <submittedName>
        <fullName evidence="3">Uncharacterized protein</fullName>
    </submittedName>
</protein>
<evidence type="ECO:0000313" key="4">
    <source>
        <dbReference type="Proteomes" id="UP000499080"/>
    </source>
</evidence>